<dbReference type="PROSITE" id="PS50977">
    <property type="entry name" value="HTH_TETR_2"/>
    <property type="match status" value="1"/>
</dbReference>
<feature type="domain" description="HTH tetR-type" evidence="6">
    <location>
        <begin position="66"/>
        <end position="126"/>
    </location>
</feature>
<evidence type="ECO:0000313" key="8">
    <source>
        <dbReference type="Proteomes" id="UP001058236"/>
    </source>
</evidence>
<dbReference type="RefSeq" id="WP_217690974.1">
    <property type="nucleotide sequence ID" value="NZ_CP024957.1"/>
</dbReference>
<feature type="region of interest" description="Disordered" evidence="5">
    <location>
        <begin position="307"/>
        <end position="330"/>
    </location>
</feature>
<evidence type="ECO:0000256" key="1">
    <source>
        <dbReference type="ARBA" id="ARBA00023015"/>
    </source>
</evidence>
<evidence type="ECO:0000256" key="2">
    <source>
        <dbReference type="ARBA" id="ARBA00023125"/>
    </source>
</evidence>
<evidence type="ECO:0000313" key="7">
    <source>
        <dbReference type="EMBL" id="UTR77483.1"/>
    </source>
</evidence>
<sequence>MAKDGATTEPTDGAAAGTGAGTKTGTASAATGRAADGTAAGSGDIARSLELLWGTGDRPSRGPKPGLTLDRIVTAAIAVADAEGLSAVSMRRISTELGTGTMSLYRYVPGKAELLDLMLDRVLGEPLSAEPDRPAADRPVPGGHPAPSDHPVPADRPVPGDWRGAIDTMARTYLDNLRRHPWLLKINQARTVLGPSALRGLELSLTALRSMGLRDPELIGVIITVNSFVEGLARTQADAAEAVAQTGLSDEEFWENQRPYLERAMLSGAYPTMAGMSEDTFSADFDHFTFGLRRLIAGFEALVAERAAEDRAQPEGPRTDGAAEATADRT</sequence>
<feature type="compositionally biased region" description="Low complexity" evidence="5">
    <location>
        <begin position="23"/>
        <end position="40"/>
    </location>
</feature>
<dbReference type="PANTHER" id="PTHR30055:SF151">
    <property type="entry name" value="TRANSCRIPTIONAL REGULATORY PROTEIN"/>
    <property type="match status" value="1"/>
</dbReference>
<dbReference type="Pfam" id="PF02909">
    <property type="entry name" value="TetR_C_1"/>
    <property type="match status" value="1"/>
</dbReference>
<dbReference type="Proteomes" id="UP001058236">
    <property type="component" value="Chromosome"/>
</dbReference>
<evidence type="ECO:0000256" key="4">
    <source>
        <dbReference type="PROSITE-ProRule" id="PRU00335"/>
    </source>
</evidence>
<keyword evidence="2 4" id="KW-0238">DNA-binding</keyword>
<organism evidence="7 8">
    <name type="scientific">Streptomyces cavourensis</name>
    <dbReference type="NCBI Taxonomy" id="67258"/>
    <lineage>
        <taxon>Bacteria</taxon>
        <taxon>Bacillati</taxon>
        <taxon>Actinomycetota</taxon>
        <taxon>Actinomycetes</taxon>
        <taxon>Kitasatosporales</taxon>
        <taxon>Streptomycetaceae</taxon>
        <taxon>Streptomyces</taxon>
    </lineage>
</organism>
<accession>A0ABY5EZY7</accession>
<feature type="compositionally biased region" description="Pro residues" evidence="5">
    <location>
        <begin position="142"/>
        <end position="156"/>
    </location>
</feature>
<dbReference type="PANTHER" id="PTHR30055">
    <property type="entry name" value="HTH-TYPE TRANSCRIPTIONAL REGULATOR RUTR"/>
    <property type="match status" value="1"/>
</dbReference>
<gene>
    <name evidence="7" type="ORF">NLU04_02960</name>
</gene>
<evidence type="ECO:0000259" key="6">
    <source>
        <dbReference type="PROSITE" id="PS50977"/>
    </source>
</evidence>
<protein>
    <submittedName>
        <fullName evidence="7">TetR/AcrR family transcriptional regulator</fullName>
    </submittedName>
</protein>
<reference evidence="7" key="1">
    <citation type="submission" date="2022-07" db="EMBL/GenBank/DDBJ databases">
        <title>Genomic of Streptomyces cavourensis F2.</title>
        <authorList>
            <person name="Hu S."/>
            <person name="Liang W."/>
        </authorList>
    </citation>
    <scope>NUCLEOTIDE SEQUENCE</scope>
    <source>
        <strain evidence="7">F2</strain>
    </source>
</reference>
<dbReference type="InterPro" id="IPR004111">
    <property type="entry name" value="Repressor_TetR_C"/>
</dbReference>
<keyword evidence="1" id="KW-0805">Transcription regulation</keyword>
<dbReference type="Pfam" id="PF00440">
    <property type="entry name" value="TetR_N"/>
    <property type="match status" value="1"/>
</dbReference>
<evidence type="ECO:0000256" key="5">
    <source>
        <dbReference type="SAM" id="MobiDB-lite"/>
    </source>
</evidence>
<name>A0ABY5EZY7_9ACTN</name>
<keyword evidence="3" id="KW-0804">Transcription</keyword>
<feature type="region of interest" description="Disordered" evidence="5">
    <location>
        <begin position="1"/>
        <end position="40"/>
    </location>
</feature>
<feature type="region of interest" description="Disordered" evidence="5">
    <location>
        <begin position="128"/>
        <end position="160"/>
    </location>
</feature>
<evidence type="ECO:0000256" key="3">
    <source>
        <dbReference type="ARBA" id="ARBA00023163"/>
    </source>
</evidence>
<feature type="compositionally biased region" description="Low complexity" evidence="5">
    <location>
        <begin position="1"/>
        <end position="15"/>
    </location>
</feature>
<dbReference type="EMBL" id="CP101397">
    <property type="protein sequence ID" value="UTR77483.1"/>
    <property type="molecule type" value="Genomic_DNA"/>
</dbReference>
<proteinExistence type="predicted"/>
<keyword evidence="8" id="KW-1185">Reference proteome</keyword>
<dbReference type="InterPro" id="IPR001647">
    <property type="entry name" value="HTH_TetR"/>
</dbReference>
<dbReference type="InterPro" id="IPR050109">
    <property type="entry name" value="HTH-type_TetR-like_transc_reg"/>
</dbReference>
<feature type="DNA-binding region" description="H-T-H motif" evidence="4">
    <location>
        <begin position="89"/>
        <end position="108"/>
    </location>
</feature>